<dbReference type="AlphaFoldDB" id="A0A644VV91"/>
<reference evidence="2" key="1">
    <citation type="submission" date="2019-08" db="EMBL/GenBank/DDBJ databases">
        <authorList>
            <person name="Kucharzyk K."/>
            <person name="Murdoch R.W."/>
            <person name="Higgins S."/>
            <person name="Loffler F."/>
        </authorList>
    </citation>
    <scope>NUCLEOTIDE SEQUENCE</scope>
</reference>
<dbReference type="PANTHER" id="PTHR13504">
    <property type="entry name" value="FIDO DOMAIN-CONTAINING PROTEIN DDB_G0283145"/>
    <property type="match status" value="1"/>
</dbReference>
<dbReference type="EMBL" id="VSSQ01000458">
    <property type="protein sequence ID" value="MPL95187.1"/>
    <property type="molecule type" value="Genomic_DNA"/>
</dbReference>
<dbReference type="InterPro" id="IPR025758">
    <property type="entry name" value="Fic/DOC_N"/>
</dbReference>
<dbReference type="InterPro" id="IPR036597">
    <property type="entry name" value="Fido-like_dom_sf"/>
</dbReference>
<dbReference type="InterPro" id="IPR040198">
    <property type="entry name" value="Fido_containing"/>
</dbReference>
<name>A0A644VV91_9ZZZZ</name>
<dbReference type="EC" id="2.7.7.-" evidence="2"/>
<dbReference type="GO" id="GO:0016779">
    <property type="term" value="F:nucleotidyltransferase activity"/>
    <property type="evidence" value="ECO:0007669"/>
    <property type="project" value="UniProtKB-KW"/>
</dbReference>
<comment type="caution">
    <text evidence="2">The sequence shown here is derived from an EMBL/GenBank/DDBJ whole genome shotgun (WGS) entry which is preliminary data.</text>
</comment>
<dbReference type="Gene3D" id="1.10.3290.10">
    <property type="entry name" value="Fido-like domain"/>
    <property type="match status" value="1"/>
</dbReference>
<evidence type="ECO:0000259" key="1">
    <source>
        <dbReference type="PROSITE" id="PS51459"/>
    </source>
</evidence>
<accession>A0A644VV91</accession>
<protein>
    <submittedName>
        <fullName evidence="2">Adenosine monophosphate-protein transferase SoFic</fullName>
        <ecNumber evidence="2">2.7.7.-</ecNumber>
    </submittedName>
</protein>
<dbReference type="PANTHER" id="PTHR13504:SF35">
    <property type="entry name" value="PROTEIN ADENYLYLTRANSFERASE SOFIC"/>
    <property type="match status" value="1"/>
</dbReference>
<dbReference type="Pfam" id="PF21248">
    <property type="entry name" value="SoFic-like_C"/>
    <property type="match status" value="1"/>
</dbReference>
<dbReference type="PIRSF" id="PIRSF038925">
    <property type="entry name" value="AMP-prot_trans"/>
    <property type="match status" value="1"/>
</dbReference>
<dbReference type="InterPro" id="IPR048770">
    <property type="entry name" value="SoFic-like_C"/>
</dbReference>
<keyword evidence="2" id="KW-0808">Transferase</keyword>
<evidence type="ECO:0000313" key="2">
    <source>
        <dbReference type="EMBL" id="MPL95187.1"/>
    </source>
</evidence>
<dbReference type="Pfam" id="PF13784">
    <property type="entry name" value="Fic_N"/>
    <property type="match status" value="1"/>
</dbReference>
<gene>
    <name evidence="2" type="primary">fic_2</name>
    <name evidence="2" type="ORF">SDC9_41356</name>
</gene>
<dbReference type="Pfam" id="PF02661">
    <property type="entry name" value="Fic"/>
    <property type="match status" value="1"/>
</dbReference>
<organism evidence="2">
    <name type="scientific">bioreactor metagenome</name>
    <dbReference type="NCBI Taxonomy" id="1076179"/>
    <lineage>
        <taxon>unclassified sequences</taxon>
        <taxon>metagenomes</taxon>
        <taxon>ecological metagenomes</taxon>
    </lineage>
</organism>
<dbReference type="PROSITE" id="PS51459">
    <property type="entry name" value="FIDO"/>
    <property type="match status" value="1"/>
</dbReference>
<dbReference type="InterPro" id="IPR026287">
    <property type="entry name" value="SoFic-like"/>
</dbReference>
<sequence length="374" mass="42674">MSLTSAPNREILGHMESFDPQKPYDALPLLPPDSAKTDTVAVLRQENKAVSALAELKGLANIIPNQSILINAIVLQEAKDSSEIENIITTKDELYKAVSSTTGKYDPAIKEVMFYREALYEGFKRIRERNVLSMNDIISLQQILVRNNAGIRKLPGTALANDKTGEIIYTPPQSEEAINALTANLVAYFNDDEASLIKMAVLHYQFESIHPFYDGNGRTGRIVNILYLLLKQYLDIPILYLSSYIIKNKALYYKLLLDVTKDGKWEDWIIYILKGVEETSRKTIVKIRQIKDLLDKTIERVKERIPKIYSKELVETLFVNPYCKIEFITSSVGVERKAASRYLRQLVDIGILKEYKVGKENIFINTDLFEILKK</sequence>
<dbReference type="InterPro" id="IPR003812">
    <property type="entry name" value="Fido"/>
</dbReference>
<keyword evidence="2" id="KW-0548">Nucleotidyltransferase</keyword>
<proteinExistence type="predicted"/>
<dbReference type="SUPFAM" id="SSF140931">
    <property type="entry name" value="Fic-like"/>
    <property type="match status" value="1"/>
</dbReference>
<feature type="domain" description="Fido" evidence="1">
    <location>
        <begin position="132"/>
        <end position="274"/>
    </location>
</feature>